<comment type="caution">
    <text evidence="1">The sequence shown here is derived from an EMBL/GenBank/DDBJ whole genome shotgun (WGS) entry which is preliminary data.</text>
</comment>
<proteinExistence type="predicted"/>
<protein>
    <submittedName>
        <fullName evidence="1">Uncharacterized protein</fullName>
    </submittedName>
</protein>
<gene>
    <name evidence="1" type="ORF">ACFOWX_08690</name>
</gene>
<dbReference type="RefSeq" id="WP_381423220.1">
    <property type="nucleotide sequence ID" value="NZ_JBHSDH010000013.1"/>
</dbReference>
<organism evidence="1 2">
    <name type="scientific">Sphingorhabdus arenilitoris</name>
    <dbReference type="NCBI Taxonomy" id="1490041"/>
    <lineage>
        <taxon>Bacteria</taxon>
        <taxon>Pseudomonadati</taxon>
        <taxon>Pseudomonadota</taxon>
        <taxon>Alphaproteobacteria</taxon>
        <taxon>Sphingomonadales</taxon>
        <taxon>Sphingomonadaceae</taxon>
        <taxon>Sphingorhabdus</taxon>
    </lineage>
</organism>
<evidence type="ECO:0000313" key="2">
    <source>
        <dbReference type="Proteomes" id="UP001595887"/>
    </source>
</evidence>
<name>A0ABV8RIB5_9SPHN</name>
<sequence>MFRALVIWVSAIALSLVAGITAIGSVSKKKAPQLAVMLQPVNGFALDTMSRVQLVNEIGKSNGKFPVSISSQEQSLAQRAFKSEPFSISAIVALAVGASTASNRDSLMTKASVLTRRDSMLSAWMIADAAEKNDLAKLLKYYDVTMRTNGASQSILLPEIAKLVANDRFIPPLATALERNPNWADAFWRTLVGTKSSLKNAVLLRRALTGPAATTARNSDVDLIAALVTNYHFDTAYQLYRQLNKDAKIGVDVFSSGSGGSGPYAPIDWQLNSNGQYGAQIVNGKLEISATANSGGEFAKRLMEISPGRYDVVTGIENFNDQDALLNMHISCAETKQNGAKEWKMKLGSGMNRQDFVAPANLCTYYWVKLKGASGTTDLDAVINKIELVSASSASN</sequence>
<evidence type="ECO:0000313" key="1">
    <source>
        <dbReference type="EMBL" id="MFC4292489.1"/>
    </source>
</evidence>
<dbReference type="EMBL" id="JBHSDH010000013">
    <property type="protein sequence ID" value="MFC4292489.1"/>
    <property type="molecule type" value="Genomic_DNA"/>
</dbReference>
<accession>A0ABV8RIB5</accession>
<reference evidence="2" key="1">
    <citation type="journal article" date="2019" name="Int. J. Syst. Evol. Microbiol.">
        <title>The Global Catalogue of Microorganisms (GCM) 10K type strain sequencing project: providing services to taxonomists for standard genome sequencing and annotation.</title>
        <authorList>
            <consortium name="The Broad Institute Genomics Platform"/>
            <consortium name="The Broad Institute Genome Sequencing Center for Infectious Disease"/>
            <person name="Wu L."/>
            <person name="Ma J."/>
        </authorList>
    </citation>
    <scope>NUCLEOTIDE SEQUENCE [LARGE SCALE GENOMIC DNA]</scope>
    <source>
        <strain evidence="2">CECT 8531</strain>
    </source>
</reference>
<dbReference type="Proteomes" id="UP001595887">
    <property type="component" value="Unassembled WGS sequence"/>
</dbReference>
<keyword evidence="2" id="KW-1185">Reference proteome</keyword>